<dbReference type="Proteomes" id="UP001172684">
    <property type="component" value="Unassembled WGS sequence"/>
</dbReference>
<sequence length="537" mass="58135">MAGFRYAFSLSKEEVENARPPGTVVLIDHHLQRTTSGREVQEDTVVLNPQPSLDPADPLNWAPWRKTAMLVCVSAVPLVANFTSSSIASALPVLATPLAFNPPVPITRLTQLISVNVLMQGASNFLWVPLANTFGRRPIMLISLLMLVLFSMWAGLAKSFESLLAARFFMGFSNGPADTIAPDIIGEIYFVHQRGRAMAIYTVCLACGPLLGGIAGGYIVGSLGIAWIHWVNVILAAITLVLCFLFQPETLFDRTTAIEVAGNSSNGHSSETKPKVTELEDVASMTDFRPYTFARSLKMNTYRGGVLQKFIAPFLTLRLPGVWLIMFWYAGLVGGVVTISAIGPTLVASPPYLWGHDAGLINVGALIGALVGLVYTYITVDRSIKQQAKHESHGLGEPETRLKTALPGLFLATGGLLVFGFCAANPSPKGWVGLQVGYGMVSFGLMQCPSVGFNYLIEAYNAISGDCFVAVTSCRAIIAFAWTFFVGTWVHDRGAAEPFGIFGMLMGLFALFTFPILIWGKRLRIATAKWLPAHADH</sequence>
<feature type="transmembrane region" description="Helical" evidence="5">
    <location>
        <begin position="499"/>
        <end position="519"/>
    </location>
</feature>
<dbReference type="Gene3D" id="1.20.1250.20">
    <property type="entry name" value="MFS general substrate transporter like domains"/>
    <property type="match status" value="1"/>
</dbReference>
<dbReference type="InterPro" id="IPR011701">
    <property type="entry name" value="MFS"/>
</dbReference>
<feature type="domain" description="Major facilitator superfamily (MFS) profile" evidence="6">
    <location>
        <begin position="69"/>
        <end position="537"/>
    </location>
</feature>
<evidence type="ECO:0000256" key="5">
    <source>
        <dbReference type="SAM" id="Phobius"/>
    </source>
</evidence>
<feature type="transmembrane region" description="Helical" evidence="5">
    <location>
        <begin position="139"/>
        <end position="157"/>
    </location>
</feature>
<dbReference type="PROSITE" id="PS50850">
    <property type="entry name" value="MFS"/>
    <property type="match status" value="1"/>
</dbReference>
<comment type="caution">
    <text evidence="7">The sequence shown here is derived from an EMBL/GenBank/DDBJ whole genome shotgun (WGS) entry which is preliminary data.</text>
</comment>
<accession>A0ABQ9NT98</accession>
<gene>
    <name evidence="7" type="ORF">H2201_004331</name>
</gene>
<evidence type="ECO:0000256" key="4">
    <source>
        <dbReference type="ARBA" id="ARBA00023136"/>
    </source>
</evidence>
<feature type="transmembrane region" description="Helical" evidence="5">
    <location>
        <begin position="468"/>
        <end position="487"/>
    </location>
</feature>
<name>A0ABQ9NT98_9PEZI</name>
<dbReference type="PANTHER" id="PTHR23502:SF181">
    <property type="entry name" value="MAJOR FACILITATOR SUPERFAMILY (MFS) PROFILE DOMAIN-CONTAINING PROTEIN"/>
    <property type="match status" value="1"/>
</dbReference>
<protein>
    <recommendedName>
        <fullName evidence="6">Major facilitator superfamily (MFS) profile domain-containing protein</fullName>
    </recommendedName>
</protein>
<keyword evidence="3 5" id="KW-1133">Transmembrane helix</keyword>
<organism evidence="7 8">
    <name type="scientific">Coniosporium apollinis</name>
    <dbReference type="NCBI Taxonomy" id="61459"/>
    <lineage>
        <taxon>Eukaryota</taxon>
        <taxon>Fungi</taxon>
        <taxon>Dikarya</taxon>
        <taxon>Ascomycota</taxon>
        <taxon>Pezizomycotina</taxon>
        <taxon>Dothideomycetes</taxon>
        <taxon>Dothideomycetes incertae sedis</taxon>
        <taxon>Coniosporium</taxon>
    </lineage>
</organism>
<feature type="transmembrane region" description="Helical" evidence="5">
    <location>
        <begin position="405"/>
        <end position="424"/>
    </location>
</feature>
<dbReference type="EMBL" id="JAPDRL010000027">
    <property type="protein sequence ID" value="KAJ9665639.1"/>
    <property type="molecule type" value="Genomic_DNA"/>
</dbReference>
<reference evidence="7" key="1">
    <citation type="submission" date="2022-10" db="EMBL/GenBank/DDBJ databases">
        <title>Culturing micro-colonial fungi from biological soil crusts in the Mojave desert and describing Neophaeococcomyces mojavensis, and introducing the new genera and species Taxawa tesnikishii.</title>
        <authorList>
            <person name="Kurbessoian T."/>
            <person name="Stajich J.E."/>
        </authorList>
    </citation>
    <scope>NUCLEOTIDE SEQUENCE</scope>
    <source>
        <strain evidence="7">TK_1</strain>
    </source>
</reference>
<proteinExistence type="predicted"/>
<feature type="transmembrane region" description="Helical" evidence="5">
    <location>
        <begin position="322"/>
        <end position="347"/>
    </location>
</feature>
<keyword evidence="8" id="KW-1185">Reference proteome</keyword>
<dbReference type="SUPFAM" id="SSF103473">
    <property type="entry name" value="MFS general substrate transporter"/>
    <property type="match status" value="1"/>
</dbReference>
<feature type="transmembrane region" description="Helical" evidence="5">
    <location>
        <begin position="227"/>
        <end position="246"/>
    </location>
</feature>
<feature type="transmembrane region" description="Helical" evidence="5">
    <location>
        <begin position="198"/>
        <end position="221"/>
    </location>
</feature>
<dbReference type="InterPro" id="IPR020846">
    <property type="entry name" value="MFS_dom"/>
</dbReference>
<dbReference type="InterPro" id="IPR036259">
    <property type="entry name" value="MFS_trans_sf"/>
</dbReference>
<dbReference type="PANTHER" id="PTHR23502">
    <property type="entry name" value="MAJOR FACILITATOR SUPERFAMILY"/>
    <property type="match status" value="1"/>
</dbReference>
<evidence type="ECO:0000313" key="7">
    <source>
        <dbReference type="EMBL" id="KAJ9665639.1"/>
    </source>
</evidence>
<comment type="subcellular location">
    <subcellularLocation>
        <location evidence="1">Membrane</location>
        <topology evidence="1">Multi-pass membrane protein</topology>
    </subcellularLocation>
</comment>
<evidence type="ECO:0000313" key="8">
    <source>
        <dbReference type="Proteomes" id="UP001172684"/>
    </source>
</evidence>
<evidence type="ECO:0000256" key="2">
    <source>
        <dbReference type="ARBA" id="ARBA00022692"/>
    </source>
</evidence>
<evidence type="ECO:0000259" key="6">
    <source>
        <dbReference type="PROSITE" id="PS50850"/>
    </source>
</evidence>
<feature type="transmembrane region" description="Helical" evidence="5">
    <location>
        <begin position="359"/>
        <end position="380"/>
    </location>
</feature>
<keyword evidence="2 5" id="KW-0812">Transmembrane</keyword>
<evidence type="ECO:0000256" key="1">
    <source>
        <dbReference type="ARBA" id="ARBA00004141"/>
    </source>
</evidence>
<evidence type="ECO:0000256" key="3">
    <source>
        <dbReference type="ARBA" id="ARBA00022989"/>
    </source>
</evidence>
<keyword evidence="4 5" id="KW-0472">Membrane</keyword>
<feature type="transmembrane region" description="Helical" evidence="5">
    <location>
        <begin position="436"/>
        <end position="456"/>
    </location>
</feature>
<dbReference type="Pfam" id="PF07690">
    <property type="entry name" value="MFS_1"/>
    <property type="match status" value="1"/>
</dbReference>